<sequence>MSALVLASPAISSRTYAGEYDGPEHIIQYIWCGEPLGLELHRDEATPPIVRYEWAAGPMGLVLGLEYFSKQVIVKRVVDKSLPVRSGCVLLRVNGTAVTPENHHELTMLMHHGHTAGAPQVLEFAPCPRPVMVRGVDAGGSLEQAGVSDAYELYSINNIHTVYLSMERIAAMLKEPSKPCYLTFALVQAPGAANSGMDVLVI</sequence>
<evidence type="ECO:0000313" key="2">
    <source>
        <dbReference type="Proteomes" id="UP000243579"/>
    </source>
</evidence>
<dbReference type="EMBL" id="JNBR01001483">
    <property type="protein sequence ID" value="OQR86779.1"/>
    <property type="molecule type" value="Genomic_DNA"/>
</dbReference>
<organism evidence="1 2">
    <name type="scientific">Achlya hypogyna</name>
    <name type="common">Oomycete</name>
    <name type="synonym">Protoachlya hypogyna</name>
    <dbReference type="NCBI Taxonomy" id="1202772"/>
    <lineage>
        <taxon>Eukaryota</taxon>
        <taxon>Sar</taxon>
        <taxon>Stramenopiles</taxon>
        <taxon>Oomycota</taxon>
        <taxon>Saprolegniomycetes</taxon>
        <taxon>Saprolegniales</taxon>
        <taxon>Achlyaceae</taxon>
        <taxon>Achlya</taxon>
    </lineage>
</organism>
<name>A0A1V9YM35_ACHHY</name>
<reference evidence="1 2" key="1">
    <citation type="journal article" date="2014" name="Genome Biol. Evol.">
        <title>The secreted proteins of Achlya hypogyna and Thraustotheca clavata identify the ancestral oomycete secretome and reveal gene acquisitions by horizontal gene transfer.</title>
        <authorList>
            <person name="Misner I."/>
            <person name="Blouin N."/>
            <person name="Leonard G."/>
            <person name="Richards T.A."/>
            <person name="Lane C.E."/>
        </authorList>
    </citation>
    <scope>NUCLEOTIDE SEQUENCE [LARGE SCALE GENOMIC DNA]</scope>
    <source>
        <strain evidence="1 2">ATCC 48635</strain>
    </source>
</reference>
<comment type="caution">
    <text evidence="1">The sequence shown here is derived from an EMBL/GenBank/DDBJ whole genome shotgun (WGS) entry which is preliminary data.</text>
</comment>
<dbReference type="STRING" id="1202772.A0A1V9YM35"/>
<proteinExistence type="predicted"/>
<evidence type="ECO:0008006" key="3">
    <source>
        <dbReference type="Google" id="ProtNLM"/>
    </source>
</evidence>
<evidence type="ECO:0000313" key="1">
    <source>
        <dbReference type="EMBL" id="OQR86779.1"/>
    </source>
</evidence>
<dbReference type="OrthoDB" id="66912at2759"/>
<gene>
    <name evidence="1" type="ORF">ACHHYP_09939</name>
</gene>
<keyword evidence="2" id="KW-1185">Reference proteome</keyword>
<accession>A0A1V9YM35</accession>
<dbReference type="Proteomes" id="UP000243579">
    <property type="component" value="Unassembled WGS sequence"/>
</dbReference>
<dbReference type="AlphaFoldDB" id="A0A1V9YM35"/>
<protein>
    <recommendedName>
        <fullName evidence="3">PDZ domain-containing protein</fullName>
    </recommendedName>
</protein>